<keyword evidence="1" id="KW-0812">Transmembrane</keyword>
<sequence length="38" mass="3982">LLVLVSSSLSFTSRNQLVGVISVTAVANHIVALRSLIC</sequence>
<feature type="non-terminal residue" evidence="2">
    <location>
        <position position="1"/>
    </location>
</feature>
<feature type="transmembrane region" description="Helical" evidence="1">
    <location>
        <begin position="17"/>
        <end position="37"/>
    </location>
</feature>
<protein>
    <submittedName>
        <fullName evidence="2">Uncharacterized protein</fullName>
    </submittedName>
</protein>
<accession>A0A382BB98</accession>
<keyword evidence="1" id="KW-1133">Transmembrane helix</keyword>
<evidence type="ECO:0000313" key="2">
    <source>
        <dbReference type="EMBL" id="SVB10909.1"/>
    </source>
</evidence>
<evidence type="ECO:0000256" key="1">
    <source>
        <dbReference type="SAM" id="Phobius"/>
    </source>
</evidence>
<feature type="non-terminal residue" evidence="2">
    <location>
        <position position="38"/>
    </location>
</feature>
<organism evidence="2">
    <name type="scientific">marine metagenome</name>
    <dbReference type="NCBI Taxonomy" id="408172"/>
    <lineage>
        <taxon>unclassified sequences</taxon>
        <taxon>metagenomes</taxon>
        <taxon>ecological metagenomes</taxon>
    </lineage>
</organism>
<dbReference type="AlphaFoldDB" id="A0A382BB98"/>
<gene>
    <name evidence="2" type="ORF">METZ01_LOCUS163763</name>
</gene>
<name>A0A382BB98_9ZZZZ</name>
<reference evidence="2" key="1">
    <citation type="submission" date="2018-05" db="EMBL/GenBank/DDBJ databases">
        <authorList>
            <person name="Lanie J.A."/>
            <person name="Ng W.-L."/>
            <person name="Kazmierczak K.M."/>
            <person name="Andrzejewski T.M."/>
            <person name="Davidsen T.M."/>
            <person name="Wayne K.J."/>
            <person name="Tettelin H."/>
            <person name="Glass J.I."/>
            <person name="Rusch D."/>
            <person name="Podicherti R."/>
            <person name="Tsui H.-C.T."/>
            <person name="Winkler M.E."/>
        </authorList>
    </citation>
    <scope>NUCLEOTIDE SEQUENCE</scope>
</reference>
<dbReference type="EMBL" id="UINC01028968">
    <property type="protein sequence ID" value="SVB10909.1"/>
    <property type="molecule type" value="Genomic_DNA"/>
</dbReference>
<keyword evidence="1" id="KW-0472">Membrane</keyword>
<proteinExistence type="predicted"/>